<keyword evidence="5" id="KW-0234">DNA repair</keyword>
<comment type="similarity">
    <text evidence="6">Belongs to the Vsr family.</text>
</comment>
<dbReference type="InterPro" id="IPR011335">
    <property type="entry name" value="Restrct_endonuc-II-like"/>
</dbReference>
<feature type="region of interest" description="Disordered" evidence="7">
    <location>
        <begin position="159"/>
        <end position="191"/>
    </location>
</feature>
<keyword evidence="9" id="KW-1185">Reference proteome</keyword>
<dbReference type="NCBIfam" id="TIGR00632">
    <property type="entry name" value="vsr"/>
    <property type="match status" value="1"/>
</dbReference>
<name>A0ABS9WGB3_9ACTN</name>
<dbReference type="InterPro" id="IPR004603">
    <property type="entry name" value="DNA_mismatch_endonuc_vsr"/>
</dbReference>
<organism evidence="8 9">
    <name type="scientific">Adlercreutzia faecimuris</name>
    <dbReference type="NCBI Taxonomy" id="2897341"/>
    <lineage>
        <taxon>Bacteria</taxon>
        <taxon>Bacillati</taxon>
        <taxon>Actinomycetota</taxon>
        <taxon>Coriobacteriia</taxon>
        <taxon>Eggerthellales</taxon>
        <taxon>Eggerthellaceae</taxon>
        <taxon>Adlercreutzia</taxon>
    </lineage>
</organism>
<accession>A0ABS9WGB3</accession>
<evidence type="ECO:0000256" key="1">
    <source>
        <dbReference type="ARBA" id="ARBA00022722"/>
    </source>
</evidence>
<dbReference type="GO" id="GO:0004519">
    <property type="term" value="F:endonuclease activity"/>
    <property type="evidence" value="ECO:0007669"/>
    <property type="project" value="UniProtKB-KW"/>
</dbReference>
<evidence type="ECO:0000256" key="4">
    <source>
        <dbReference type="ARBA" id="ARBA00022801"/>
    </source>
</evidence>
<dbReference type="CDD" id="cd00221">
    <property type="entry name" value="Vsr"/>
    <property type="match status" value="1"/>
</dbReference>
<evidence type="ECO:0000313" key="9">
    <source>
        <dbReference type="Proteomes" id="UP001430755"/>
    </source>
</evidence>
<evidence type="ECO:0000256" key="5">
    <source>
        <dbReference type="ARBA" id="ARBA00023204"/>
    </source>
</evidence>
<keyword evidence="3" id="KW-0227">DNA damage</keyword>
<dbReference type="Gene3D" id="3.40.960.10">
    <property type="entry name" value="VSR Endonuclease"/>
    <property type="match status" value="1"/>
</dbReference>
<evidence type="ECO:0000256" key="2">
    <source>
        <dbReference type="ARBA" id="ARBA00022759"/>
    </source>
</evidence>
<dbReference type="RefSeq" id="WP_242164583.1">
    <property type="nucleotide sequence ID" value="NZ_JAJMLW010000002.1"/>
</dbReference>
<dbReference type="SUPFAM" id="SSF52980">
    <property type="entry name" value="Restriction endonuclease-like"/>
    <property type="match status" value="1"/>
</dbReference>
<keyword evidence="2 8" id="KW-0255">Endonuclease</keyword>
<evidence type="ECO:0000256" key="6">
    <source>
        <dbReference type="ARBA" id="ARBA00029466"/>
    </source>
</evidence>
<dbReference type="Pfam" id="PF03852">
    <property type="entry name" value="Vsr"/>
    <property type="match status" value="1"/>
</dbReference>
<reference evidence="8" key="1">
    <citation type="submission" date="2021-11" db="EMBL/GenBank/DDBJ databases">
        <title>A Novel Adlercreutzia Species, isolated from a Allomyrina dichotoma larva feces.</title>
        <authorList>
            <person name="Suh M.K."/>
        </authorList>
    </citation>
    <scope>NUCLEOTIDE SEQUENCE</scope>
    <source>
        <strain evidence="8">JBNU-10</strain>
    </source>
</reference>
<gene>
    <name evidence="8" type="ORF">LPT13_05965</name>
</gene>
<protein>
    <submittedName>
        <fullName evidence="8">Very short patch repair endonuclease</fullName>
    </submittedName>
</protein>
<keyword evidence="1" id="KW-0540">Nuclease</keyword>
<feature type="compositionally biased region" description="Basic and acidic residues" evidence="7">
    <location>
        <begin position="1"/>
        <end position="12"/>
    </location>
</feature>
<dbReference type="EMBL" id="JAJMLW010000002">
    <property type="protein sequence ID" value="MCI2241894.1"/>
    <property type="molecule type" value="Genomic_DNA"/>
</dbReference>
<comment type="caution">
    <text evidence="8">The sequence shown here is derived from an EMBL/GenBank/DDBJ whole genome shotgun (WGS) entry which is preliminary data.</text>
</comment>
<feature type="region of interest" description="Disordered" evidence="7">
    <location>
        <begin position="1"/>
        <end position="41"/>
    </location>
</feature>
<keyword evidence="4" id="KW-0378">Hydrolase</keyword>
<feature type="compositionally biased region" description="Low complexity" evidence="7">
    <location>
        <begin position="181"/>
        <end position="191"/>
    </location>
</feature>
<evidence type="ECO:0000256" key="7">
    <source>
        <dbReference type="SAM" id="MobiDB-lite"/>
    </source>
</evidence>
<evidence type="ECO:0000313" key="8">
    <source>
        <dbReference type="EMBL" id="MCI2241894.1"/>
    </source>
</evidence>
<evidence type="ECO:0000256" key="3">
    <source>
        <dbReference type="ARBA" id="ARBA00022763"/>
    </source>
</evidence>
<proteinExistence type="inferred from homology"/>
<sequence>MAEGAARSKEEATPEAPASPFGEVSAATRKCMQGNKRRDTTPELKVRRMLRDLGFPGYRLDWKKAPGHPDIAYPGRKIALFIHGCYWHHCPTCNLPIPKKNPEYWEEKFRRNRERDERTRAALEADGWKVHVIWEHQLKKSELAATERYLYEIVRWDHDEDDGPAEDPRTYDEGAVGEGAGAADANAGAGA</sequence>
<dbReference type="Proteomes" id="UP001430755">
    <property type="component" value="Unassembled WGS sequence"/>
</dbReference>